<comment type="caution">
    <text evidence="3">The sequence shown here is derived from an EMBL/GenBank/DDBJ whole genome shotgun (WGS) entry which is preliminary data.</text>
</comment>
<feature type="transmembrane region" description="Helical" evidence="1">
    <location>
        <begin position="114"/>
        <end position="135"/>
    </location>
</feature>
<name>A0ABQ3JIC2_9DEIO</name>
<feature type="transmembrane region" description="Helical" evidence="1">
    <location>
        <begin position="167"/>
        <end position="185"/>
    </location>
</feature>
<keyword evidence="4" id="KW-1185">Reference proteome</keyword>
<dbReference type="SUPFAM" id="SSF48317">
    <property type="entry name" value="Acid phosphatase/Vanadium-dependent haloperoxidase"/>
    <property type="match status" value="1"/>
</dbReference>
<evidence type="ECO:0000313" key="3">
    <source>
        <dbReference type="EMBL" id="GHF28393.1"/>
    </source>
</evidence>
<feature type="domain" description="Phosphatidic acid phosphatase type 2/haloperoxidase" evidence="2">
    <location>
        <begin position="44"/>
        <end position="158"/>
    </location>
</feature>
<reference evidence="4" key="1">
    <citation type="journal article" date="2019" name="Int. J. Syst. Evol. Microbiol.">
        <title>The Global Catalogue of Microorganisms (GCM) 10K type strain sequencing project: providing services to taxonomists for standard genome sequencing and annotation.</title>
        <authorList>
            <consortium name="The Broad Institute Genomics Platform"/>
            <consortium name="The Broad Institute Genome Sequencing Center for Infectious Disease"/>
            <person name="Wu L."/>
            <person name="Ma J."/>
        </authorList>
    </citation>
    <scope>NUCLEOTIDE SEQUENCE [LARGE SCALE GENOMIC DNA]</scope>
    <source>
        <strain evidence="4">CGMCC 1.18437</strain>
    </source>
</reference>
<dbReference type="PANTHER" id="PTHR14969">
    <property type="entry name" value="SPHINGOSINE-1-PHOSPHATE PHOSPHOHYDROLASE"/>
    <property type="match status" value="1"/>
</dbReference>
<organism evidence="3 4">
    <name type="scientific">Deinococcus metalli</name>
    <dbReference type="NCBI Taxonomy" id="1141878"/>
    <lineage>
        <taxon>Bacteria</taxon>
        <taxon>Thermotogati</taxon>
        <taxon>Deinococcota</taxon>
        <taxon>Deinococci</taxon>
        <taxon>Deinococcales</taxon>
        <taxon>Deinococcaceae</taxon>
        <taxon>Deinococcus</taxon>
    </lineage>
</organism>
<dbReference type="SMART" id="SM00014">
    <property type="entry name" value="acidPPc"/>
    <property type="match status" value="1"/>
</dbReference>
<gene>
    <name evidence="3" type="ORF">GCM10017781_00400</name>
</gene>
<feature type="transmembrane region" description="Helical" evidence="1">
    <location>
        <begin position="141"/>
        <end position="158"/>
    </location>
</feature>
<dbReference type="Pfam" id="PF01569">
    <property type="entry name" value="PAP2"/>
    <property type="match status" value="1"/>
</dbReference>
<protein>
    <submittedName>
        <fullName evidence="3">Phosphatase PAP2 family protein</fullName>
    </submittedName>
</protein>
<proteinExistence type="predicted"/>
<dbReference type="Proteomes" id="UP000619376">
    <property type="component" value="Unassembled WGS sequence"/>
</dbReference>
<evidence type="ECO:0000313" key="4">
    <source>
        <dbReference type="Proteomes" id="UP000619376"/>
    </source>
</evidence>
<accession>A0ABQ3JIC2</accession>
<evidence type="ECO:0000259" key="2">
    <source>
        <dbReference type="SMART" id="SM00014"/>
    </source>
</evidence>
<dbReference type="Gene3D" id="1.20.144.10">
    <property type="entry name" value="Phosphatidic acid phosphatase type 2/haloperoxidase"/>
    <property type="match status" value="1"/>
</dbReference>
<keyword evidence="1" id="KW-0472">Membrane</keyword>
<feature type="transmembrane region" description="Helical" evidence="1">
    <location>
        <begin position="218"/>
        <end position="238"/>
    </location>
</feature>
<keyword evidence="1" id="KW-0812">Transmembrane</keyword>
<dbReference type="PANTHER" id="PTHR14969:SF13">
    <property type="entry name" value="AT30094P"/>
    <property type="match status" value="1"/>
</dbReference>
<keyword evidence="1" id="KW-1133">Transmembrane helix</keyword>
<dbReference type="InterPro" id="IPR036938">
    <property type="entry name" value="PAP2/HPO_sf"/>
</dbReference>
<dbReference type="EMBL" id="BNAJ01000001">
    <property type="protein sequence ID" value="GHF28393.1"/>
    <property type="molecule type" value="Genomic_DNA"/>
</dbReference>
<dbReference type="InterPro" id="IPR000326">
    <property type="entry name" value="PAP2/HPO"/>
</dbReference>
<evidence type="ECO:0000256" key="1">
    <source>
        <dbReference type="SAM" id="Phobius"/>
    </source>
</evidence>
<sequence length="288" mass="30461">MLYAAGRARQNAAMDSFWLAVTTLGRDEVFIVVLALYTWLVRPTGGRDLGVAFALSYLVNSALKYGLNEPRPFSADPALASDAARATAGGPGLPSGHAQMAATLWGGIAAQVRVGWVWAVAAVLIVLIAVSRLALHVHYPLDVVVGLLLGAAFAALAARTHFPQRDALRWAPAVAALVIAAFMPASAPREYAVGLGLFAGFWWARPDFRVPDTAAGRVIVGVVGLITVFAVYFALAALPHSVRDLGLVRALRYGVLVLVAVHGVPALLRRWLPRAEPVPAPSQVAARV</sequence>